<dbReference type="PANTHER" id="PTHR25462">
    <property type="entry name" value="BONUS, ISOFORM C-RELATED"/>
    <property type="match status" value="1"/>
</dbReference>
<dbReference type="HOGENOM" id="CLU_664463_0_0_1"/>
<dbReference type="EMBL" id="KB200559">
    <property type="protein sequence ID" value="ESP01076.1"/>
    <property type="molecule type" value="Genomic_DNA"/>
</dbReference>
<dbReference type="Proteomes" id="UP000030746">
    <property type="component" value="Unassembled WGS sequence"/>
</dbReference>
<dbReference type="CTD" id="20242196"/>
<feature type="domain" description="RING-type" evidence="5">
    <location>
        <begin position="26"/>
        <end position="69"/>
    </location>
</feature>
<name>V4B191_LOTGI</name>
<dbReference type="InterPro" id="IPR001841">
    <property type="entry name" value="Znf_RING"/>
</dbReference>
<dbReference type="InterPro" id="IPR013083">
    <property type="entry name" value="Znf_RING/FYVE/PHD"/>
</dbReference>
<evidence type="ECO:0000256" key="4">
    <source>
        <dbReference type="PROSITE-ProRule" id="PRU00024"/>
    </source>
</evidence>
<sequence>MHMFSQKYRLDKQPPARMNDAQRFTCAICLDSYKTPRILPCFHTFCEICLEKFIQQKVRNDSISCPICRTNIQVPAIGAKGFSVNFYIPENDAQKEKDFCPKHSKEEISLFCADCDLFGCSKCECSLFHATQHITEYRKEYKTTLLQLQKDVQEYYRPNDDKRKRHMNTLVHSSKKAKLDIDKHVKAVVQKSQDMKDEIDRIVNLENDKYNYRIQYTGSKITELDAYSAMISNALKTDALINTSHIRNFLEKNEVYREFTSYSNQKLCFTPEERLLGDLSMSQSRVYKIPIILRENFVAEIFDAVENNKNIDCCIKVVKEKKEENGKEYITIQLMLNGDDGFLDSLNGSISLSILNSSYKSLSKTVKEDVDDFKTPHVFAQIMQWWELDSLCFADDRGVIVVKVKIINSQNMIE</sequence>
<evidence type="ECO:0000256" key="3">
    <source>
        <dbReference type="ARBA" id="ARBA00022833"/>
    </source>
</evidence>
<dbReference type="PROSITE" id="PS00518">
    <property type="entry name" value="ZF_RING_1"/>
    <property type="match status" value="1"/>
</dbReference>
<dbReference type="PROSITE" id="PS50119">
    <property type="entry name" value="ZF_BBOX"/>
    <property type="match status" value="1"/>
</dbReference>
<dbReference type="InterPro" id="IPR047153">
    <property type="entry name" value="TRIM45/56/19-like"/>
</dbReference>
<protein>
    <recommendedName>
        <fullName evidence="9">RING-type domain-containing protein</fullName>
    </recommendedName>
</protein>
<dbReference type="AlphaFoldDB" id="V4B191"/>
<dbReference type="Gene3D" id="3.30.160.60">
    <property type="entry name" value="Classic Zinc Finger"/>
    <property type="match status" value="1"/>
</dbReference>
<gene>
    <name evidence="7" type="ORF">LOTGIDRAFT_172809</name>
</gene>
<dbReference type="GeneID" id="20242196"/>
<dbReference type="RefSeq" id="XP_009048235.1">
    <property type="nucleotide sequence ID" value="XM_009049987.1"/>
</dbReference>
<keyword evidence="8" id="KW-1185">Reference proteome</keyword>
<evidence type="ECO:0000256" key="1">
    <source>
        <dbReference type="ARBA" id="ARBA00022723"/>
    </source>
</evidence>
<dbReference type="InterPro" id="IPR017907">
    <property type="entry name" value="Znf_RING_CS"/>
</dbReference>
<dbReference type="SUPFAM" id="SSF57850">
    <property type="entry name" value="RING/U-box"/>
    <property type="match status" value="1"/>
</dbReference>
<dbReference type="SMART" id="SM00184">
    <property type="entry name" value="RING"/>
    <property type="match status" value="1"/>
</dbReference>
<evidence type="ECO:0000313" key="8">
    <source>
        <dbReference type="Proteomes" id="UP000030746"/>
    </source>
</evidence>
<evidence type="ECO:0000259" key="6">
    <source>
        <dbReference type="PROSITE" id="PS50119"/>
    </source>
</evidence>
<evidence type="ECO:0000313" key="7">
    <source>
        <dbReference type="EMBL" id="ESP01076.1"/>
    </source>
</evidence>
<dbReference type="KEGG" id="lgi:LOTGIDRAFT_172809"/>
<dbReference type="SUPFAM" id="SSF57845">
    <property type="entry name" value="B-box zinc-binding domain"/>
    <property type="match status" value="1"/>
</dbReference>
<feature type="domain" description="B box-type" evidence="6">
    <location>
        <begin position="95"/>
        <end position="133"/>
    </location>
</feature>
<reference evidence="7 8" key="1">
    <citation type="journal article" date="2013" name="Nature">
        <title>Insights into bilaterian evolution from three spiralian genomes.</title>
        <authorList>
            <person name="Simakov O."/>
            <person name="Marletaz F."/>
            <person name="Cho S.J."/>
            <person name="Edsinger-Gonzales E."/>
            <person name="Havlak P."/>
            <person name="Hellsten U."/>
            <person name="Kuo D.H."/>
            <person name="Larsson T."/>
            <person name="Lv J."/>
            <person name="Arendt D."/>
            <person name="Savage R."/>
            <person name="Osoegawa K."/>
            <person name="de Jong P."/>
            <person name="Grimwood J."/>
            <person name="Chapman J.A."/>
            <person name="Shapiro H."/>
            <person name="Aerts A."/>
            <person name="Otillar R.P."/>
            <person name="Terry A.Y."/>
            <person name="Boore J.L."/>
            <person name="Grigoriev I.V."/>
            <person name="Lindberg D.R."/>
            <person name="Seaver E.C."/>
            <person name="Weisblat D.A."/>
            <person name="Putnam N.H."/>
            <person name="Rokhsar D.S."/>
        </authorList>
    </citation>
    <scope>NUCLEOTIDE SEQUENCE [LARGE SCALE GENOMIC DNA]</scope>
</reference>
<keyword evidence="3" id="KW-0862">Zinc</keyword>
<dbReference type="OrthoDB" id="6133371at2759"/>
<dbReference type="OMA" id="REDMTHI"/>
<dbReference type="PANTHER" id="PTHR25462:SF296">
    <property type="entry name" value="MEIOTIC P26, ISOFORM F"/>
    <property type="match status" value="1"/>
</dbReference>
<evidence type="ECO:0000256" key="2">
    <source>
        <dbReference type="ARBA" id="ARBA00022771"/>
    </source>
</evidence>
<keyword evidence="2 4" id="KW-0863">Zinc-finger</keyword>
<evidence type="ECO:0008006" key="9">
    <source>
        <dbReference type="Google" id="ProtNLM"/>
    </source>
</evidence>
<dbReference type="Pfam" id="PF13923">
    <property type="entry name" value="zf-C3HC4_2"/>
    <property type="match status" value="1"/>
</dbReference>
<proteinExistence type="predicted"/>
<dbReference type="InterPro" id="IPR000315">
    <property type="entry name" value="Znf_B-box"/>
</dbReference>
<accession>V4B191</accession>
<organism evidence="7 8">
    <name type="scientific">Lottia gigantea</name>
    <name type="common">Giant owl limpet</name>
    <dbReference type="NCBI Taxonomy" id="225164"/>
    <lineage>
        <taxon>Eukaryota</taxon>
        <taxon>Metazoa</taxon>
        <taxon>Spiralia</taxon>
        <taxon>Lophotrochozoa</taxon>
        <taxon>Mollusca</taxon>
        <taxon>Gastropoda</taxon>
        <taxon>Patellogastropoda</taxon>
        <taxon>Lottioidea</taxon>
        <taxon>Lottiidae</taxon>
        <taxon>Lottia</taxon>
    </lineage>
</organism>
<evidence type="ECO:0000259" key="5">
    <source>
        <dbReference type="PROSITE" id="PS50089"/>
    </source>
</evidence>
<dbReference type="Gene3D" id="3.30.40.10">
    <property type="entry name" value="Zinc/RING finger domain, C3HC4 (zinc finger)"/>
    <property type="match status" value="1"/>
</dbReference>
<keyword evidence="1" id="KW-0479">Metal-binding</keyword>
<dbReference type="PROSITE" id="PS50089">
    <property type="entry name" value="ZF_RING_2"/>
    <property type="match status" value="1"/>
</dbReference>
<dbReference type="GO" id="GO:0008270">
    <property type="term" value="F:zinc ion binding"/>
    <property type="evidence" value="ECO:0007669"/>
    <property type="project" value="UniProtKB-KW"/>
</dbReference>
<dbReference type="CDD" id="cd19756">
    <property type="entry name" value="Bbox2"/>
    <property type="match status" value="1"/>
</dbReference>